<proteinExistence type="predicted"/>
<keyword evidence="2" id="KW-0067">ATP-binding</keyword>
<feature type="compositionally biased region" description="Basic and acidic residues" evidence="1">
    <location>
        <begin position="123"/>
        <end position="132"/>
    </location>
</feature>
<dbReference type="EC" id="3.6.3.19" evidence="2"/>
<feature type="non-terminal residue" evidence="2">
    <location>
        <position position="1"/>
    </location>
</feature>
<keyword evidence="2" id="KW-0378">Hydrolase</keyword>
<keyword evidence="2" id="KW-0547">Nucleotide-binding</keyword>
<gene>
    <name evidence="2" type="ORF">AVDCRST_MAG86-3591</name>
</gene>
<feature type="compositionally biased region" description="Basic and acidic residues" evidence="1">
    <location>
        <begin position="46"/>
        <end position="62"/>
    </location>
</feature>
<feature type="compositionally biased region" description="Low complexity" evidence="1">
    <location>
        <begin position="139"/>
        <end position="185"/>
    </location>
</feature>
<organism evidence="2">
    <name type="scientific">uncultured Truepera sp</name>
    <dbReference type="NCBI Taxonomy" id="543023"/>
    <lineage>
        <taxon>Bacteria</taxon>
        <taxon>Thermotogati</taxon>
        <taxon>Deinococcota</taxon>
        <taxon>Deinococci</taxon>
        <taxon>Trueperales</taxon>
        <taxon>Trueperaceae</taxon>
        <taxon>Truepera</taxon>
        <taxon>environmental samples</taxon>
    </lineage>
</organism>
<name>A0A6J4VVB8_9DEIN</name>
<evidence type="ECO:0000313" key="2">
    <source>
        <dbReference type="EMBL" id="CAA9586474.1"/>
    </source>
</evidence>
<reference evidence="2" key="1">
    <citation type="submission" date="2020-02" db="EMBL/GenBank/DDBJ databases">
        <authorList>
            <person name="Meier V. D."/>
        </authorList>
    </citation>
    <scope>NUCLEOTIDE SEQUENCE</scope>
    <source>
        <strain evidence="2">AVDCRST_MAG86</strain>
    </source>
</reference>
<feature type="compositionally biased region" description="Basic residues" evidence="1">
    <location>
        <begin position="196"/>
        <end position="206"/>
    </location>
</feature>
<protein>
    <submittedName>
        <fullName evidence="2">Maltose/maltodextrin transport ATP-binding protein MalK</fullName>
        <ecNumber evidence="2">3.6.3.19</ecNumber>
    </submittedName>
</protein>
<sequence>AHHGDRNGPDHAARRLQELRRGPGRRRGLDRGQGRRVRGAGRAVRLRQDDDAQPRRRADRADRRRHLGRRQAGQRPRPQGPRPRDGLPELRPLPEQVRLRQPRLPAEDAEAGQGRHRGAGPQDRQDPQHRDAAGPTPKAAVRWPAAARRAWAGPGPQPGRVPHGRAAVQPRRQAARPDAGRAQAVPPGAERDHPLRHARPGRGGHHGRQDGGDEWWGDAAVRLAEGDLRR</sequence>
<dbReference type="EMBL" id="CADCWP010000323">
    <property type="protein sequence ID" value="CAA9586474.1"/>
    <property type="molecule type" value="Genomic_DNA"/>
</dbReference>
<accession>A0A6J4VVB8</accession>
<dbReference type="GO" id="GO:0016787">
    <property type="term" value="F:hydrolase activity"/>
    <property type="evidence" value="ECO:0007669"/>
    <property type="project" value="UniProtKB-KW"/>
</dbReference>
<feature type="non-terminal residue" evidence="2">
    <location>
        <position position="230"/>
    </location>
</feature>
<dbReference type="AlphaFoldDB" id="A0A6J4VVB8"/>
<feature type="compositionally biased region" description="Basic and acidic residues" evidence="1">
    <location>
        <begin position="1"/>
        <end position="33"/>
    </location>
</feature>
<evidence type="ECO:0000256" key="1">
    <source>
        <dbReference type="SAM" id="MobiDB-lite"/>
    </source>
</evidence>
<feature type="region of interest" description="Disordered" evidence="1">
    <location>
        <begin position="1"/>
        <end position="216"/>
    </location>
</feature>
<dbReference type="GO" id="GO:0005524">
    <property type="term" value="F:ATP binding"/>
    <property type="evidence" value="ECO:0007669"/>
    <property type="project" value="UniProtKB-KW"/>
</dbReference>